<dbReference type="OrthoDB" id="49605at2759"/>
<name>A0A165DS41_9APHY</name>
<dbReference type="STRING" id="1314785.A0A165DS41"/>
<keyword evidence="1" id="KW-0175">Coiled coil</keyword>
<sequence>MQPTHADIAAAVERRLQQERLAAEAAASVSGHGAAFDADHERRQEFRRLIDPGILRPNARELALESLQILKTLAENILEHPGEAKYQRFKPTNAKIKRLLVQPKGTLEYAVENFQPFYVFHKQHMSDVKIALAIINETLEREIDKKEREERAKREVKGAEAAAKEKVRLLFQWRTRIGFGCSAPLIVIRLQLKRQFLDDRKSQALRQQREREAREAIASVQRTSPSSQPDSGQSTRRTSRMGSVGQTLDGQVVYDERGLDHDVPPPYDGSYDDDD</sequence>
<gene>
    <name evidence="3" type="ORF">LAESUDRAFT_655501</name>
</gene>
<evidence type="ECO:0000256" key="2">
    <source>
        <dbReference type="SAM" id="MobiDB-lite"/>
    </source>
</evidence>
<keyword evidence="4" id="KW-1185">Reference proteome</keyword>
<dbReference type="RefSeq" id="XP_040763256.1">
    <property type="nucleotide sequence ID" value="XM_040904557.1"/>
</dbReference>
<feature type="compositionally biased region" description="Basic and acidic residues" evidence="2">
    <location>
        <begin position="203"/>
        <end position="215"/>
    </location>
</feature>
<feature type="coiled-coil region" evidence="1">
    <location>
        <begin position="129"/>
        <end position="159"/>
    </location>
</feature>
<dbReference type="Proteomes" id="UP000076871">
    <property type="component" value="Unassembled WGS sequence"/>
</dbReference>
<dbReference type="Gene3D" id="1.20.58.2190">
    <property type="match status" value="1"/>
</dbReference>
<protein>
    <submittedName>
        <fullName evidence="3">Uncharacterized protein</fullName>
    </submittedName>
</protein>
<evidence type="ECO:0000256" key="1">
    <source>
        <dbReference type="SAM" id="Coils"/>
    </source>
</evidence>
<dbReference type="CDD" id="cd09212">
    <property type="entry name" value="PUB"/>
    <property type="match status" value="1"/>
</dbReference>
<dbReference type="SUPFAM" id="SSF143503">
    <property type="entry name" value="PUG domain-like"/>
    <property type="match status" value="1"/>
</dbReference>
<evidence type="ECO:0000313" key="4">
    <source>
        <dbReference type="Proteomes" id="UP000076871"/>
    </source>
</evidence>
<dbReference type="EMBL" id="KV427629">
    <property type="protein sequence ID" value="KZT05516.1"/>
    <property type="molecule type" value="Genomic_DNA"/>
</dbReference>
<dbReference type="InterPro" id="IPR036339">
    <property type="entry name" value="PUB-like_dom_sf"/>
</dbReference>
<organism evidence="3 4">
    <name type="scientific">Laetiporus sulphureus 93-53</name>
    <dbReference type="NCBI Taxonomy" id="1314785"/>
    <lineage>
        <taxon>Eukaryota</taxon>
        <taxon>Fungi</taxon>
        <taxon>Dikarya</taxon>
        <taxon>Basidiomycota</taxon>
        <taxon>Agaricomycotina</taxon>
        <taxon>Agaricomycetes</taxon>
        <taxon>Polyporales</taxon>
        <taxon>Laetiporus</taxon>
    </lineage>
</organism>
<proteinExistence type="predicted"/>
<dbReference type="AlphaFoldDB" id="A0A165DS41"/>
<dbReference type="InParanoid" id="A0A165DS41"/>
<dbReference type="GeneID" id="63821587"/>
<accession>A0A165DS41</accession>
<feature type="compositionally biased region" description="Polar residues" evidence="2">
    <location>
        <begin position="220"/>
        <end position="249"/>
    </location>
</feature>
<evidence type="ECO:0000313" key="3">
    <source>
        <dbReference type="EMBL" id="KZT05516.1"/>
    </source>
</evidence>
<reference evidence="3 4" key="1">
    <citation type="journal article" date="2016" name="Mol. Biol. Evol.">
        <title>Comparative Genomics of Early-Diverging Mushroom-Forming Fungi Provides Insights into the Origins of Lignocellulose Decay Capabilities.</title>
        <authorList>
            <person name="Nagy L.G."/>
            <person name="Riley R."/>
            <person name="Tritt A."/>
            <person name="Adam C."/>
            <person name="Daum C."/>
            <person name="Floudas D."/>
            <person name="Sun H."/>
            <person name="Yadav J.S."/>
            <person name="Pangilinan J."/>
            <person name="Larsson K.H."/>
            <person name="Matsuura K."/>
            <person name="Barry K."/>
            <person name="Labutti K."/>
            <person name="Kuo R."/>
            <person name="Ohm R.A."/>
            <person name="Bhattacharya S.S."/>
            <person name="Shirouzu T."/>
            <person name="Yoshinaga Y."/>
            <person name="Martin F.M."/>
            <person name="Grigoriev I.V."/>
            <person name="Hibbett D.S."/>
        </authorList>
    </citation>
    <scope>NUCLEOTIDE SEQUENCE [LARGE SCALE GENOMIC DNA]</scope>
    <source>
        <strain evidence="3 4">93-53</strain>
    </source>
</reference>
<feature type="compositionally biased region" description="Basic and acidic residues" evidence="2">
    <location>
        <begin position="254"/>
        <end position="263"/>
    </location>
</feature>
<feature type="region of interest" description="Disordered" evidence="2">
    <location>
        <begin position="203"/>
        <end position="275"/>
    </location>
</feature>